<protein>
    <submittedName>
        <fullName evidence="1">Uncharacterized protein</fullName>
    </submittedName>
</protein>
<evidence type="ECO:0000313" key="2">
    <source>
        <dbReference type="Proteomes" id="UP001062846"/>
    </source>
</evidence>
<sequence>MFVPKLLHEENVDFINADGRTMNKLLFEWTLEDNVKTEVPYRKIAIGFSFCHKYSAVDYQLFSVLRYTRRKRRDNEKKEEQKRAYCLVTIRVLAVNGLRETTELVYEFAVTSNE</sequence>
<dbReference type="Proteomes" id="UP001062846">
    <property type="component" value="Chromosome 12"/>
</dbReference>
<gene>
    <name evidence="1" type="ORF">RHMOL_Rhmol12G0085200</name>
</gene>
<dbReference type="EMBL" id="CM046399">
    <property type="protein sequence ID" value="KAI8527569.1"/>
    <property type="molecule type" value="Genomic_DNA"/>
</dbReference>
<reference evidence="1" key="1">
    <citation type="submission" date="2022-02" db="EMBL/GenBank/DDBJ databases">
        <title>Plant Genome Project.</title>
        <authorList>
            <person name="Zhang R.-G."/>
        </authorList>
    </citation>
    <scope>NUCLEOTIDE SEQUENCE</scope>
    <source>
        <strain evidence="1">AT1</strain>
    </source>
</reference>
<name>A0ACC0LGP9_RHOML</name>
<keyword evidence="2" id="KW-1185">Reference proteome</keyword>
<evidence type="ECO:0000313" key="1">
    <source>
        <dbReference type="EMBL" id="KAI8527569.1"/>
    </source>
</evidence>
<comment type="caution">
    <text evidence="1">The sequence shown here is derived from an EMBL/GenBank/DDBJ whole genome shotgun (WGS) entry which is preliminary data.</text>
</comment>
<accession>A0ACC0LGP9</accession>
<organism evidence="1 2">
    <name type="scientific">Rhododendron molle</name>
    <name type="common">Chinese azalea</name>
    <name type="synonym">Azalea mollis</name>
    <dbReference type="NCBI Taxonomy" id="49168"/>
    <lineage>
        <taxon>Eukaryota</taxon>
        <taxon>Viridiplantae</taxon>
        <taxon>Streptophyta</taxon>
        <taxon>Embryophyta</taxon>
        <taxon>Tracheophyta</taxon>
        <taxon>Spermatophyta</taxon>
        <taxon>Magnoliopsida</taxon>
        <taxon>eudicotyledons</taxon>
        <taxon>Gunneridae</taxon>
        <taxon>Pentapetalae</taxon>
        <taxon>asterids</taxon>
        <taxon>Ericales</taxon>
        <taxon>Ericaceae</taxon>
        <taxon>Ericoideae</taxon>
        <taxon>Rhodoreae</taxon>
        <taxon>Rhododendron</taxon>
    </lineage>
</organism>
<proteinExistence type="predicted"/>